<reference evidence="2 3" key="1">
    <citation type="submission" date="2021-01" db="EMBL/GenBank/DDBJ databases">
        <title>Whole genome shotgun sequence of Planotetraspora kaengkrachanensis NBRC 104272.</title>
        <authorList>
            <person name="Komaki H."/>
            <person name="Tamura T."/>
        </authorList>
    </citation>
    <scope>NUCLEOTIDE SEQUENCE [LARGE SCALE GENOMIC DNA]</scope>
    <source>
        <strain evidence="2 3">NBRC 104272</strain>
    </source>
</reference>
<evidence type="ECO:0000256" key="1">
    <source>
        <dbReference type="SAM" id="MobiDB-lite"/>
    </source>
</evidence>
<evidence type="ECO:0000313" key="2">
    <source>
        <dbReference type="EMBL" id="GIG80083.1"/>
    </source>
</evidence>
<evidence type="ECO:0000313" key="3">
    <source>
        <dbReference type="Proteomes" id="UP000630097"/>
    </source>
</evidence>
<accession>A0A8J3M0Y8</accession>
<keyword evidence="3" id="KW-1185">Reference proteome</keyword>
<feature type="region of interest" description="Disordered" evidence="1">
    <location>
        <begin position="58"/>
        <end position="78"/>
    </location>
</feature>
<comment type="caution">
    <text evidence="2">The sequence shown here is derived from an EMBL/GenBank/DDBJ whole genome shotgun (WGS) entry which is preliminary data.</text>
</comment>
<dbReference type="EMBL" id="BONV01000012">
    <property type="protein sequence ID" value="GIG80083.1"/>
    <property type="molecule type" value="Genomic_DNA"/>
</dbReference>
<name>A0A8J3M0Y8_9ACTN</name>
<dbReference type="Proteomes" id="UP000630097">
    <property type="component" value="Unassembled WGS sequence"/>
</dbReference>
<protein>
    <submittedName>
        <fullName evidence="2">Uncharacterized protein</fullName>
    </submittedName>
</protein>
<feature type="region of interest" description="Disordered" evidence="1">
    <location>
        <begin position="1"/>
        <end position="25"/>
    </location>
</feature>
<dbReference type="AlphaFoldDB" id="A0A8J3M0Y8"/>
<gene>
    <name evidence="2" type="ORF">Pka01_32100</name>
</gene>
<proteinExistence type="predicted"/>
<organism evidence="2 3">
    <name type="scientific">Planotetraspora kaengkrachanensis</name>
    <dbReference type="NCBI Taxonomy" id="575193"/>
    <lineage>
        <taxon>Bacteria</taxon>
        <taxon>Bacillati</taxon>
        <taxon>Actinomycetota</taxon>
        <taxon>Actinomycetes</taxon>
        <taxon>Streptosporangiales</taxon>
        <taxon>Streptosporangiaceae</taxon>
        <taxon>Planotetraspora</taxon>
    </lineage>
</organism>
<sequence length="78" mass="7940">MNFLGGTANPLDAASAKSVPGGAGGTPLARLRMELGNTCGTNSLVVTLALPPVRQDGRTLPLALRDRSRPPTSGEAVE</sequence>